<proteinExistence type="predicted"/>
<dbReference type="Proteomes" id="UP000017836">
    <property type="component" value="Unassembled WGS sequence"/>
</dbReference>
<gene>
    <name evidence="1" type="ORF">AMTR_s00007p00251670</name>
</gene>
<sequence>MWVQQPPVLLCDYHCSAALFLLTAPTSSSLPGPQSMTYVLSQYLSCDEMSPSHRAFVAAISVIPEPPTFKWTMKYSHWCEAVAVEIQALEKNNT</sequence>
<keyword evidence="2" id="KW-1185">Reference proteome</keyword>
<organism evidence="1 2">
    <name type="scientific">Amborella trichopoda</name>
    <dbReference type="NCBI Taxonomy" id="13333"/>
    <lineage>
        <taxon>Eukaryota</taxon>
        <taxon>Viridiplantae</taxon>
        <taxon>Streptophyta</taxon>
        <taxon>Embryophyta</taxon>
        <taxon>Tracheophyta</taxon>
        <taxon>Spermatophyta</taxon>
        <taxon>Magnoliopsida</taxon>
        <taxon>Amborellales</taxon>
        <taxon>Amborellaceae</taxon>
        <taxon>Amborella</taxon>
    </lineage>
</organism>
<evidence type="ECO:0000313" key="2">
    <source>
        <dbReference type="Proteomes" id="UP000017836"/>
    </source>
</evidence>
<dbReference type="AlphaFoldDB" id="W1PEJ0"/>
<evidence type="ECO:0000313" key="1">
    <source>
        <dbReference type="EMBL" id="ERN05475.1"/>
    </source>
</evidence>
<name>W1PEJ0_AMBTC</name>
<dbReference type="eggNOG" id="KOG0017">
    <property type="taxonomic scope" value="Eukaryota"/>
</dbReference>
<accession>W1PEJ0</accession>
<dbReference type="HOGENOM" id="CLU_2389117_0_0_1"/>
<reference evidence="2" key="1">
    <citation type="journal article" date="2013" name="Science">
        <title>The Amborella genome and the evolution of flowering plants.</title>
        <authorList>
            <consortium name="Amborella Genome Project"/>
        </authorList>
    </citation>
    <scope>NUCLEOTIDE SEQUENCE [LARGE SCALE GENOMIC DNA]</scope>
</reference>
<dbReference type="EMBL" id="KI394011">
    <property type="protein sequence ID" value="ERN05475.1"/>
    <property type="molecule type" value="Genomic_DNA"/>
</dbReference>
<protein>
    <submittedName>
        <fullName evidence="1">Uncharacterized protein</fullName>
    </submittedName>
</protein>
<dbReference type="Gramene" id="ERN05475">
    <property type="protein sequence ID" value="ERN05475"/>
    <property type="gene ID" value="AMTR_s00007p00251670"/>
</dbReference>